<name>A0A1X1C2Q3_9GAMM</name>
<reference evidence="1 2" key="1">
    <citation type="journal article" date="2017" name="Antonie Van Leeuwenhoek">
        <title>Phylogenomic resolution of the bacterial genus Pantoea and its relationship with Erwinia and Tatumella.</title>
        <authorList>
            <person name="Palmer M."/>
            <person name="Steenkamp E.T."/>
            <person name="Coetzee M.P."/>
            <person name="Chan W.Y."/>
            <person name="van Zyl E."/>
            <person name="De Maayer P."/>
            <person name="Coutinho T.A."/>
            <person name="Blom J."/>
            <person name="Smits T.H."/>
            <person name="Duffy B."/>
            <person name="Venter S.N."/>
        </authorList>
    </citation>
    <scope>NUCLEOTIDE SEQUENCE [LARGE SCALE GENOMIC DNA]</scope>
    <source>
        <strain evidence="1 2">LMG 24534</strain>
    </source>
</reference>
<keyword evidence="2" id="KW-1185">Reference proteome</keyword>
<dbReference type="RefSeq" id="WP_094119115.1">
    <property type="nucleotide sequence ID" value="NZ_MLFN01000001.1"/>
</dbReference>
<comment type="caution">
    <text evidence="1">The sequence shown here is derived from an EMBL/GenBank/DDBJ whole genome shotgun (WGS) entry which is preliminary data.</text>
</comment>
<evidence type="ECO:0000313" key="2">
    <source>
        <dbReference type="Proteomes" id="UP000193933"/>
    </source>
</evidence>
<dbReference type="AlphaFoldDB" id="A0A1X1C2Q3"/>
<evidence type="ECO:0000313" key="1">
    <source>
        <dbReference type="EMBL" id="ORM55962.1"/>
    </source>
</evidence>
<gene>
    <name evidence="1" type="ORF">HA41_00580</name>
</gene>
<dbReference type="EMBL" id="MLFN01000001">
    <property type="protein sequence ID" value="ORM55962.1"/>
    <property type="molecule type" value="Genomic_DNA"/>
</dbReference>
<sequence length="156" mass="17714">MNWLANNWRSVLWFLLCACIIFFGSVAGHYHSKYTEAASLAEKRQETINDMQRRQKSVAALDQKYTKELADAKATIDQLHDDVAAGKRRLQLNATCTKQPTASSGLDDAASAELTPDARQNYFRLREQLATSEKQIRGLQDYIRKVVFDEKGESNQ</sequence>
<dbReference type="InterPro" id="IPR004929">
    <property type="entry name" value="I-spanin"/>
</dbReference>
<proteinExistence type="predicted"/>
<dbReference type="GO" id="GO:0044659">
    <property type="term" value="P:viral release from host cell by cytolysis"/>
    <property type="evidence" value="ECO:0007669"/>
    <property type="project" value="InterPro"/>
</dbReference>
<accession>A0A1X1C2Q3</accession>
<dbReference type="Proteomes" id="UP000193933">
    <property type="component" value="Unassembled WGS sequence"/>
</dbReference>
<dbReference type="Pfam" id="PF03245">
    <property type="entry name" value="Phage_lysis"/>
    <property type="match status" value="1"/>
</dbReference>
<evidence type="ECO:0008006" key="3">
    <source>
        <dbReference type="Google" id="ProtNLM"/>
    </source>
</evidence>
<organism evidence="1 2">
    <name type="scientific">Pantoea conspicua</name>
    <dbReference type="NCBI Taxonomy" id="472705"/>
    <lineage>
        <taxon>Bacteria</taxon>
        <taxon>Pseudomonadati</taxon>
        <taxon>Pseudomonadota</taxon>
        <taxon>Gammaproteobacteria</taxon>
        <taxon>Enterobacterales</taxon>
        <taxon>Erwiniaceae</taxon>
        <taxon>Pantoea</taxon>
    </lineage>
</organism>
<protein>
    <recommendedName>
        <fullName evidence="3">Lysis protein</fullName>
    </recommendedName>
</protein>
<dbReference type="OrthoDB" id="6877134at2"/>